<dbReference type="PANTHER" id="PTHR46577">
    <property type="entry name" value="HTH-TYPE TRANSCRIPTIONAL REGULATORY PROTEIN GABR"/>
    <property type="match status" value="1"/>
</dbReference>
<dbReference type="InterPro" id="IPR000524">
    <property type="entry name" value="Tscrpt_reg_HTH_GntR"/>
</dbReference>
<keyword evidence="8" id="KW-1185">Reference proteome</keyword>
<dbReference type="SUPFAM" id="SSF46785">
    <property type="entry name" value="Winged helix' DNA-binding domain"/>
    <property type="match status" value="1"/>
</dbReference>
<evidence type="ECO:0000256" key="2">
    <source>
        <dbReference type="ARBA" id="ARBA00022898"/>
    </source>
</evidence>
<dbReference type="SUPFAM" id="SSF53383">
    <property type="entry name" value="PLP-dependent transferases"/>
    <property type="match status" value="1"/>
</dbReference>
<evidence type="ECO:0000313" key="7">
    <source>
        <dbReference type="EMBL" id="MFC3674887.1"/>
    </source>
</evidence>
<dbReference type="InterPro" id="IPR051446">
    <property type="entry name" value="HTH_trans_reg/aminotransferase"/>
</dbReference>
<sequence length="465" mass="50587">MTGIARDEWTPAALRSDGPRYLAIVEALQADIERGMLRPGSRLLPHRDLAEHLGLSIGTVSKAYAEAERQGLIIGKVGKGTFVRARASDAASPDVERSRNVPLDLNVPPPGPEIELLAAEFASLPNHANFAGLFDYLPHQGLLRHREAAAAWMGPRYRPDPDTIQICHGAQHAMSLAFSLVVRAGDTVLTESLTYSGMKALGAHLGVKLVGIQTDHEGLIPEALDEACRRSHASVLYTMPTLHSPTAATMSPERRAAIAEVARRRKLTVIEDNVYNFLAPDAPPPLKSLIPDQCFYVTSLSKCIAPGLRVGFVVAPPTYRDRMMLAIRATAWMATPAMVEIGCRMIESGRIWRLVEQRRSEAAARRAVTYELLGAYLPPLQSNEPAGFHLWLPLPLEWPAAHFVVAARQRGVDIAPPEAVSIDEASPNGVRICLGGPEAEAILRKGLTVLKEMLHNPSPSTLSFV</sequence>
<dbReference type="Gene3D" id="3.90.1150.10">
    <property type="entry name" value="Aspartate Aminotransferase, domain 1"/>
    <property type="match status" value="1"/>
</dbReference>
<gene>
    <name evidence="7" type="ORF">ACFOOQ_04975</name>
</gene>
<evidence type="ECO:0000256" key="5">
    <source>
        <dbReference type="ARBA" id="ARBA00023163"/>
    </source>
</evidence>
<dbReference type="Pfam" id="PF00392">
    <property type="entry name" value="GntR"/>
    <property type="match status" value="1"/>
</dbReference>
<dbReference type="InterPro" id="IPR015422">
    <property type="entry name" value="PyrdxlP-dep_Trfase_small"/>
</dbReference>
<keyword evidence="2" id="KW-0663">Pyridoxal phosphate</keyword>
<evidence type="ECO:0000256" key="4">
    <source>
        <dbReference type="ARBA" id="ARBA00023125"/>
    </source>
</evidence>
<evidence type="ECO:0000256" key="1">
    <source>
        <dbReference type="ARBA" id="ARBA00005384"/>
    </source>
</evidence>
<dbReference type="InterPro" id="IPR036390">
    <property type="entry name" value="WH_DNA-bd_sf"/>
</dbReference>
<evidence type="ECO:0000313" key="8">
    <source>
        <dbReference type="Proteomes" id="UP001595711"/>
    </source>
</evidence>
<protein>
    <submittedName>
        <fullName evidence="7">PLP-dependent aminotransferase family protein</fullName>
    </submittedName>
</protein>
<dbReference type="SMART" id="SM00345">
    <property type="entry name" value="HTH_GNTR"/>
    <property type="match status" value="1"/>
</dbReference>
<keyword evidence="4" id="KW-0238">DNA-binding</keyword>
<keyword evidence="3" id="KW-0805">Transcription regulation</keyword>
<dbReference type="Gene3D" id="3.40.640.10">
    <property type="entry name" value="Type I PLP-dependent aspartate aminotransferase-like (Major domain)"/>
    <property type="match status" value="1"/>
</dbReference>
<dbReference type="CDD" id="cd07377">
    <property type="entry name" value="WHTH_GntR"/>
    <property type="match status" value="1"/>
</dbReference>
<organism evidence="7 8">
    <name type="scientific">Ferrovibrio xuzhouensis</name>
    <dbReference type="NCBI Taxonomy" id="1576914"/>
    <lineage>
        <taxon>Bacteria</taxon>
        <taxon>Pseudomonadati</taxon>
        <taxon>Pseudomonadota</taxon>
        <taxon>Alphaproteobacteria</taxon>
        <taxon>Rhodospirillales</taxon>
        <taxon>Rhodospirillaceae</taxon>
        <taxon>Ferrovibrio</taxon>
    </lineage>
</organism>
<comment type="caution">
    <text evidence="7">The sequence shown here is derived from an EMBL/GenBank/DDBJ whole genome shotgun (WGS) entry which is preliminary data.</text>
</comment>
<dbReference type="Gene3D" id="1.10.10.10">
    <property type="entry name" value="Winged helix-like DNA-binding domain superfamily/Winged helix DNA-binding domain"/>
    <property type="match status" value="1"/>
</dbReference>
<proteinExistence type="inferred from homology"/>
<dbReference type="EMBL" id="JBHRYJ010000001">
    <property type="protein sequence ID" value="MFC3674887.1"/>
    <property type="molecule type" value="Genomic_DNA"/>
</dbReference>
<dbReference type="PANTHER" id="PTHR46577:SF1">
    <property type="entry name" value="HTH-TYPE TRANSCRIPTIONAL REGULATORY PROTEIN GABR"/>
    <property type="match status" value="1"/>
</dbReference>
<dbReference type="InterPro" id="IPR036388">
    <property type="entry name" value="WH-like_DNA-bd_sf"/>
</dbReference>
<feature type="domain" description="HTH gntR-type" evidence="6">
    <location>
        <begin position="18"/>
        <end position="86"/>
    </location>
</feature>
<dbReference type="PROSITE" id="PS50949">
    <property type="entry name" value="HTH_GNTR"/>
    <property type="match status" value="1"/>
</dbReference>
<dbReference type="Pfam" id="PF00155">
    <property type="entry name" value="Aminotran_1_2"/>
    <property type="match status" value="1"/>
</dbReference>
<evidence type="ECO:0000256" key="3">
    <source>
        <dbReference type="ARBA" id="ARBA00023015"/>
    </source>
</evidence>
<dbReference type="RefSeq" id="WP_379722440.1">
    <property type="nucleotide sequence ID" value="NZ_JBHRYJ010000001.1"/>
</dbReference>
<dbReference type="InterPro" id="IPR004839">
    <property type="entry name" value="Aminotransferase_I/II_large"/>
</dbReference>
<dbReference type="CDD" id="cd00609">
    <property type="entry name" value="AAT_like"/>
    <property type="match status" value="1"/>
</dbReference>
<keyword evidence="7" id="KW-0808">Transferase</keyword>
<evidence type="ECO:0000259" key="6">
    <source>
        <dbReference type="PROSITE" id="PS50949"/>
    </source>
</evidence>
<dbReference type="Proteomes" id="UP001595711">
    <property type="component" value="Unassembled WGS sequence"/>
</dbReference>
<keyword evidence="7" id="KW-0032">Aminotransferase</keyword>
<dbReference type="InterPro" id="IPR015421">
    <property type="entry name" value="PyrdxlP-dep_Trfase_major"/>
</dbReference>
<dbReference type="InterPro" id="IPR015424">
    <property type="entry name" value="PyrdxlP-dep_Trfase"/>
</dbReference>
<comment type="similarity">
    <text evidence="1">In the C-terminal section; belongs to the class-I pyridoxal-phosphate-dependent aminotransferase family.</text>
</comment>
<accession>A0ABV7VD75</accession>
<reference evidence="8" key="1">
    <citation type="journal article" date="2019" name="Int. J. Syst. Evol. Microbiol.">
        <title>The Global Catalogue of Microorganisms (GCM) 10K type strain sequencing project: providing services to taxonomists for standard genome sequencing and annotation.</title>
        <authorList>
            <consortium name="The Broad Institute Genomics Platform"/>
            <consortium name="The Broad Institute Genome Sequencing Center for Infectious Disease"/>
            <person name="Wu L."/>
            <person name="Ma J."/>
        </authorList>
    </citation>
    <scope>NUCLEOTIDE SEQUENCE [LARGE SCALE GENOMIC DNA]</scope>
    <source>
        <strain evidence="8">KCTC 42182</strain>
    </source>
</reference>
<keyword evidence="5" id="KW-0804">Transcription</keyword>
<dbReference type="GO" id="GO:0008483">
    <property type="term" value="F:transaminase activity"/>
    <property type="evidence" value="ECO:0007669"/>
    <property type="project" value="UniProtKB-KW"/>
</dbReference>
<name>A0ABV7VD75_9PROT</name>